<dbReference type="EMBL" id="SJPY01000003">
    <property type="protein sequence ID" value="TWU43226.1"/>
    <property type="molecule type" value="Genomic_DNA"/>
</dbReference>
<dbReference type="GO" id="GO:0009103">
    <property type="term" value="P:lipopolysaccharide biosynthetic process"/>
    <property type="evidence" value="ECO:0007669"/>
    <property type="project" value="UniProtKB-ARBA"/>
</dbReference>
<feature type="transmembrane region" description="Helical" evidence="9">
    <location>
        <begin position="199"/>
        <end position="218"/>
    </location>
</feature>
<name>A0A5C6E6Y2_9BACT</name>
<dbReference type="GO" id="GO:0005886">
    <property type="term" value="C:plasma membrane"/>
    <property type="evidence" value="ECO:0007669"/>
    <property type="project" value="UniProtKB-SubCell"/>
</dbReference>
<organism evidence="11 12">
    <name type="scientific">Novipirellula aureliae</name>
    <dbReference type="NCBI Taxonomy" id="2527966"/>
    <lineage>
        <taxon>Bacteria</taxon>
        <taxon>Pseudomonadati</taxon>
        <taxon>Planctomycetota</taxon>
        <taxon>Planctomycetia</taxon>
        <taxon>Pirellulales</taxon>
        <taxon>Pirellulaceae</taxon>
        <taxon>Novipirellula</taxon>
    </lineage>
</organism>
<keyword evidence="4 11" id="KW-0808">Transferase</keyword>
<dbReference type="RefSeq" id="WP_146599689.1">
    <property type="nucleotide sequence ID" value="NZ_SJPY01000003.1"/>
</dbReference>
<feature type="transmembrane region" description="Helical" evidence="9">
    <location>
        <begin position="250"/>
        <end position="271"/>
    </location>
</feature>
<dbReference type="PANTHER" id="PTHR33908">
    <property type="entry name" value="MANNOSYLTRANSFERASE YKCB-RELATED"/>
    <property type="match status" value="1"/>
</dbReference>
<evidence type="ECO:0000256" key="4">
    <source>
        <dbReference type="ARBA" id="ARBA00022679"/>
    </source>
</evidence>
<feature type="transmembrane region" description="Helical" evidence="9">
    <location>
        <begin position="362"/>
        <end position="380"/>
    </location>
</feature>
<keyword evidence="6 9" id="KW-1133">Transmembrane helix</keyword>
<gene>
    <name evidence="11" type="primary">arnT_1</name>
    <name evidence="11" type="ORF">Q31b_22640</name>
</gene>
<dbReference type="Proteomes" id="UP000315471">
    <property type="component" value="Unassembled WGS sequence"/>
</dbReference>
<evidence type="ECO:0000256" key="6">
    <source>
        <dbReference type="ARBA" id="ARBA00022989"/>
    </source>
</evidence>
<dbReference type="OrthoDB" id="9153955at2"/>
<dbReference type="AlphaFoldDB" id="A0A5C6E6Y2"/>
<sequence>MADWITRHRYRFLIVIGSYFCFQVILRAVLSSSLDYDESEQVFLSQWTLWGYNSQPPLYTWMQKVVFKLFGYNPFSLALLKNVLLFLTYVSVYALVHKETGDPRQAVVASLGMLMIPQISWESHRDLSHTVAVTFATAALVYCVIALEKDKRTFWYIAIGLVCAFGILSKYNFAIIILAVVAAVLTIPAFRRNLLDYRIGWSFAIAAILVAPHVYWMIEHRSLVSQKTIATLSGESTHSYLQNVSVGLKALFVSAFASCCLLCLSLFAIAYRSSLWEKVIQARENYRQPVQVIQTRTAASDTTILIGRIFLVVTAILVLFVLSGNVLEFKNRWIQPFVCLLPAYLVLRFRDSGFVDRVAMNRVVLTGFLLMATILIGIAVRPTASPRWGKYSLLNIPFRAFCETIRQQEGADPPIILAANMRIAGNLKRHFPESLVLSASSNYILGLESVSKRIRRDGQHAIVVTDTSSPLSQQTLQWLTTKLVALDHIQFNWESIQHPYYYDVTDKMAMLEYAHLAESSYEVAGFGVGEIPVVPSSSDRPKDGDVPHLSNRPVPSDSTLK</sequence>
<dbReference type="Pfam" id="PF13231">
    <property type="entry name" value="PMT_2"/>
    <property type="match status" value="1"/>
</dbReference>
<dbReference type="InterPro" id="IPR050297">
    <property type="entry name" value="LipidA_mod_glycosyltrf_83"/>
</dbReference>
<dbReference type="GO" id="GO:0103015">
    <property type="term" value="F:4-amino-4-deoxy-L-arabinose transferase activity"/>
    <property type="evidence" value="ECO:0007669"/>
    <property type="project" value="UniProtKB-EC"/>
</dbReference>
<protein>
    <submittedName>
        <fullName evidence="11">Undecaprenyl phosphate-alpha-4-amino-4-deoxy-L-arabinose arabinosyl transferase</fullName>
        <ecNumber evidence="11">2.4.2.43</ecNumber>
    </submittedName>
</protein>
<evidence type="ECO:0000256" key="8">
    <source>
        <dbReference type="SAM" id="MobiDB-lite"/>
    </source>
</evidence>
<evidence type="ECO:0000256" key="2">
    <source>
        <dbReference type="ARBA" id="ARBA00022475"/>
    </source>
</evidence>
<feature type="transmembrane region" description="Helical" evidence="9">
    <location>
        <begin position="127"/>
        <end position="147"/>
    </location>
</feature>
<feature type="transmembrane region" description="Helical" evidence="9">
    <location>
        <begin position="154"/>
        <end position="187"/>
    </location>
</feature>
<evidence type="ECO:0000256" key="9">
    <source>
        <dbReference type="SAM" id="Phobius"/>
    </source>
</evidence>
<keyword evidence="2" id="KW-1003">Cell membrane</keyword>
<evidence type="ECO:0000313" key="12">
    <source>
        <dbReference type="Proteomes" id="UP000315471"/>
    </source>
</evidence>
<dbReference type="InterPro" id="IPR038731">
    <property type="entry name" value="RgtA/B/C-like"/>
</dbReference>
<feature type="region of interest" description="Disordered" evidence="8">
    <location>
        <begin position="534"/>
        <end position="561"/>
    </location>
</feature>
<keyword evidence="5 9" id="KW-0812">Transmembrane</keyword>
<dbReference type="EC" id="2.4.2.43" evidence="11"/>
<proteinExistence type="predicted"/>
<comment type="subcellular location">
    <subcellularLocation>
        <location evidence="1">Cell membrane</location>
        <topology evidence="1">Multi-pass membrane protein</topology>
    </subcellularLocation>
</comment>
<reference evidence="11 12" key="1">
    <citation type="submission" date="2019-02" db="EMBL/GenBank/DDBJ databases">
        <title>Deep-cultivation of Planctomycetes and their phenomic and genomic characterization uncovers novel biology.</title>
        <authorList>
            <person name="Wiegand S."/>
            <person name="Jogler M."/>
            <person name="Boedeker C."/>
            <person name="Pinto D."/>
            <person name="Vollmers J."/>
            <person name="Rivas-Marin E."/>
            <person name="Kohn T."/>
            <person name="Peeters S.H."/>
            <person name="Heuer A."/>
            <person name="Rast P."/>
            <person name="Oberbeckmann S."/>
            <person name="Bunk B."/>
            <person name="Jeske O."/>
            <person name="Meyerdierks A."/>
            <person name="Storesund J.E."/>
            <person name="Kallscheuer N."/>
            <person name="Luecker S."/>
            <person name="Lage O.M."/>
            <person name="Pohl T."/>
            <person name="Merkel B.J."/>
            <person name="Hornburger P."/>
            <person name="Mueller R.-W."/>
            <person name="Bruemmer F."/>
            <person name="Labrenz M."/>
            <person name="Spormann A.M."/>
            <person name="Op Den Camp H."/>
            <person name="Overmann J."/>
            <person name="Amann R."/>
            <person name="Jetten M.S.M."/>
            <person name="Mascher T."/>
            <person name="Medema M.H."/>
            <person name="Devos D.P."/>
            <person name="Kaster A.-K."/>
            <person name="Ovreas L."/>
            <person name="Rohde M."/>
            <person name="Galperin M.Y."/>
            <person name="Jogler C."/>
        </authorList>
    </citation>
    <scope>NUCLEOTIDE SEQUENCE [LARGE SCALE GENOMIC DNA]</scope>
    <source>
        <strain evidence="11 12">Q31b</strain>
    </source>
</reference>
<feature type="domain" description="Glycosyltransferase RgtA/B/C/D-like" evidence="10">
    <location>
        <begin position="55"/>
        <end position="216"/>
    </location>
</feature>
<feature type="transmembrane region" description="Helical" evidence="9">
    <location>
        <begin position="75"/>
        <end position="96"/>
    </location>
</feature>
<comment type="caution">
    <text evidence="11">The sequence shown here is derived from an EMBL/GenBank/DDBJ whole genome shotgun (WGS) entry which is preliminary data.</text>
</comment>
<evidence type="ECO:0000256" key="7">
    <source>
        <dbReference type="ARBA" id="ARBA00023136"/>
    </source>
</evidence>
<evidence type="ECO:0000313" key="11">
    <source>
        <dbReference type="EMBL" id="TWU43226.1"/>
    </source>
</evidence>
<evidence type="ECO:0000256" key="3">
    <source>
        <dbReference type="ARBA" id="ARBA00022676"/>
    </source>
</evidence>
<keyword evidence="3 11" id="KW-0328">Glycosyltransferase</keyword>
<keyword evidence="12" id="KW-1185">Reference proteome</keyword>
<keyword evidence="7 9" id="KW-0472">Membrane</keyword>
<dbReference type="PANTHER" id="PTHR33908:SF11">
    <property type="entry name" value="MEMBRANE PROTEIN"/>
    <property type="match status" value="1"/>
</dbReference>
<feature type="transmembrane region" description="Helical" evidence="9">
    <location>
        <begin position="12"/>
        <end position="30"/>
    </location>
</feature>
<evidence type="ECO:0000259" key="10">
    <source>
        <dbReference type="Pfam" id="PF13231"/>
    </source>
</evidence>
<evidence type="ECO:0000256" key="5">
    <source>
        <dbReference type="ARBA" id="ARBA00022692"/>
    </source>
</evidence>
<evidence type="ECO:0000256" key="1">
    <source>
        <dbReference type="ARBA" id="ARBA00004651"/>
    </source>
</evidence>
<accession>A0A5C6E6Y2</accession>
<feature type="transmembrane region" description="Helical" evidence="9">
    <location>
        <begin position="305"/>
        <end position="326"/>
    </location>
</feature>
<feature type="transmembrane region" description="Helical" evidence="9">
    <location>
        <begin position="333"/>
        <end position="350"/>
    </location>
</feature>